<name>A0A1I6MZB8_9BACT</name>
<protein>
    <submittedName>
        <fullName evidence="2">NADPH2:quinone reductase</fullName>
    </submittedName>
</protein>
<gene>
    <name evidence="2" type="ORF">SAMN05421771_4007</name>
</gene>
<dbReference type="SUPFAM" id="SSF50129">
    <property type="entry name" value="GroES-like"/>
    <property type="match status" value="1"/>
</dbReference>
<dbReference type="OrthoDB" id="9787435at2"/>
<keyword evidence="3" id="KW-1185">Reference proteome</keyword>
<dbReference type="InterPro" id="IPR036291">
    <property type="entry name" value="NAD(P)-bd_dom_sf"/>
</dbReference>
<feature type="domain" description="Enoyl reductase (ER)" evidence="1">
    <location>
        <begin position="8"/>
        <end position="310"/>
    </location>
</feature>
<sequence>MKAAIVLGMGQGPVYGEFREPVAGDGEEIVTVMAAALSPFSKARSTGSHYSSEDGFPVVAGADGVGRTADGRRVYFALPEAPFGAMAERTVVDARRCVAVPDGLDDVTAAAIANPGMSAWAALMERAKMQAGETVLVHGATGTAGRLAVQLARYFGAGKVIATGRNVAELETVGADVVVPLGAGFEDALVELFAGGIDVVIDYLWGESAKAIMVAIVKAVEDGRPVRFVHVGAAAGEMEIALPGAALRSSAMVLMGSGLKSVPMRVLLGAIAKVFAAVEPAGLTIATRRVPLAEVEAVWREAAGRPRVVFTVG</sequence>
<evidence type="ECO:0000259" key="1">
    <source>
        <dbReference type="SMART" id="SM00829"/>
    </source>
</evidence>
<accession>A0A1I6MZB8</accession>
<dbReference type="InterPro" id="IPR020843">
    <property type="entry name" value="ER"/>
</dbReference>
<dbReference type="PANTHER" id="PTHR43677:SF11">
    <property type="entry name" value="ZINC-CONTAINING ALCOHOL DEHYDROGENASE"/>
    <property type="match status" value="1"/>
</dbReference>
<organism evidence="2 3">
    <name type="scientific">Granulicella pectinivorans</name>
    <dbReference type="NCBI Taxonomy" id="474950"/>
    <lineage>
        <taxon>Bacteria</taxon>
        <taxon>Pseudomonadati</taxon>
        <taxon>Acidobacteriota</taxon>
        <taxon>Terriglobia</taxon>
        <taxon>Terriglobales</taxon>
        <taxon>Acidobacteriaceae</taxon>
        <taxon>Granulicella</taxon>
    </lineage>
</organism>
<dbReference type="AlphaFoldDB" id="A0A1I6MZB8"/>
<evidence type="ECO:0000313" key="3">
    <source>
        <dbReference type="Proteomes" id="UP000199024"/>
    </source>
</evidence>
<evidence type="ECO:0000313" key="2">
    <source>
        <dbReference type="EMBL" id="SFS21024.1"/>
    </source>
</evidence>
<dbReference type="Gene3D" id="3.90.180.10">
    <property type="entry name" value="Medium-chain alcohol dehydrogenases, catalytic domain"/>
    <property type="match status" value="1"/>
</dbReference>
<dbReference type="SMART" id="SM00829">
    <property type="entry name" value="PKS_ER"/>
    <property type="match status" value="1"/>
</dbReference>
<dbReference type="RefSeq" id="WP_089843128.1">
    <property type="nucleotide sequence ID" value="NZ_FOZL01000002.1"/>
</dbReference>
<dbReference type="SUPFAM" id="SSF51735">
    <property type="entry name" value="NAD(P)-binding Rossmann-fold domains"/>
    <property type="match status" value="1"/>
</dbReference>
<dbReference type="GO" id="GO:0016491">
    <property type="term" value="F:oxidoreductase activity"/>
    <property type="evidence" value="ECO:0007669"/>
    <property type="project" value="InterPro"/>
</dbReference>
<dbReference type="Gene3D" id="3.40.50.720">
    <property type="entry name" value="NAD(P)-binding Rossmann-like Domain"/>
    <property type="match status" value="1"/>
</dbReference>
<dbReference type="Proteomes" id="UP000199024">
    <property type="component" value="Unassembled WGS sequence"/>
</dbReference>
<proteinExistence type="predicted"/>
<dbReference type="EMBL" id="FOZL01000002">
    <property type="protein sequence ID" value="SFS21024.1"/>
    <property type="molecule type" value="Genomic_DNA"/>
</dbReference>
<dbReference type="STRING" id="474950.SAMN05421771_4007"/>
<dbReference type="InterPro" id="IPR011032">
    <property type="entry name" value="GroES-like_sf"/>
</dbReference>
<dbReference type="PANTHER" id="PTHR43677">
    <property type="entry name" value="SHORT-CHAIN DEHYDROGENASE/REDUCTASE"/>
    <property type="match status" value="1"/>
</dbReference>
<dbReference type="InterPro" id="IPR051397">
    <property type="entry name" value="Zn-ADH-like_protein"/>
</dbReference>
<reference evidence="2 3" key="1">
    <citation type="submission" date="2016-10" db="EMBL/GenBank/DDBJ databases">
        <authorList>
            <person name="de Groot N.N."/>
        </authorList>
    </citation>
    <scope>NUCLEOTIDE SEQUENCE [LARGE SCALE GENOMIC DNA]</scope>
    <source>
        <strain evidence="2 3">DSM 21001</strain>
    </source>
</reference>